<dbReference type="PROSITE" id="PS00028">
    <property type="entry name" value="ZINC_FINGER_C2H2_1"/>
    <property type="match status" value="1"/>
</dbReference>
<evidence type="ECO:0000259" key="2">
    <source>
        <dbReference type="PROSITE" id="PS00028"/>
    </source>
</evidence>
<accession>A0A8H7W9K8</accession>
<dbReference type="AlphaFoldDB" id="A0A8H7W9K8"/>
<gene>
    <name evidence="3" type="ORF">IFR04_006148</name>
</gene>
<proteinExistence type="predicted"/>
<organism evidence="3 4">
    <name type="scientific">Cadophora malorum</name>
    <dbReference type="NCBI Taxonomy" id="108018"/>
    <lineage>
        <taxon>Eukaryota</taxon>
        <taxon>Fungi</taxon>
        <taxon>Dikarya</taxon>
        <taxon>Ascomycota</taxon>
        <taxon>Pezizomycotina</taxon>
        <taxon>Leotiomycetes</taxon>
        <taxon>Helotiales</taxon>
        <taxon>Ploettnerulaceae</taxon>
        <taxon>Cadophora</taxon>
    </lineage>
</organism>
<feature type="region of interest" description="Disordered" evidence="1">
    <location>
        <begin position="348"/>
        <end position="373"/>
    </location>
</feature>
<evidence type="ECO:0000313" key="4">
    <source>
        <dbReference type="Proteomes" id="UP000664132"/>
    </source>
</evidence>
<comment type="caution">
    <text evidence="3">The sequence shown here is derived from an EMBL/GenBank/DDBJ whole genome shotgun (WGS) entry which is preliminary data.</text>
</comment>
<dbReference type="InterPro" id="IPR013087">
    <property type="entry name" value="Znf_C2H2_type"/>
</dbReference>
<feature type="domain" description="C2H2-type" evidence="2">
    <location>
        <begin position="376"/>
        <end position="399"/>
    </location>
</feature>
<dbReference type="Proteomes" id="UP000664132">
    <property type="component" value="Unassembled WGS sequence"/>
</dbReference>
<protein>
    <recommendedName>
        <fullName evidence="2">C2H2-type domain-containing protein</fullName>
    </recommendedName>
</protein>
<reference evidence="3" key="1">
    <citation type="submission" date="2021-02" db="EMBL/GenBank/DDBJ databases">
        <title>Genome sequence Cadophora malorum strain M34.</title>
        <authorList>
            <person name="Stefanovic E."/>
            <person name="Vu D."/>
            <person name="Scully C."/>
            <person name="Dijksterhuis J."/>
            <person name="Roader J."/>
            <person name="Houbraken J."/>
        </authorList>
    </citation>
    <scope>NUCLEOTIDE SEQUENCE</scope>
    <source>
        <strain evidence="3">M34</strain>
    </source>
</reference>
<dbReference type="OrthoDB" id="7295497at2759"/>
<evidence type="ECO:0000313" key="3">
    <source>
        <dbReference type="EMBL" id="KAG4420762.1"/>
    </source>
</evidence>
<name>A0A8H7W9K8_9HELO</name>
<evidence type="ECO:0000256" key="1">
    <source>
        <dbReference type="SAM" id="MobiDB-lite"/>
    </source>
</evidence>
<dbReference type="EMBL" id="JAFJYH010000078">
    <property type="protein sequence ID" value="KAG4420762.1"/>
    <property type="molecule type" value="Genomic_DNA"/>
</dbReference>
<sequence>MQDASRNIDSTNRMDLLPDLSLPFDPSRGFEGAEAGRSGQSSPLGAYAATAERFSFYHGQKNICSATPALFQDDANVAHTWDVNDRVGAINSSVTFVPTYDINGSNARGPNASTAIFLDVQLPANVPWDFHREPLSFNNAQTVGTAISNPIAARWGVSSIDDHGFSNEQSGSVAQYLDGNAVGYLTSSHGSELMTGHKVFVDEGSGAATQYFDGTELGALTSSCGNGLMAVHKDFMNEKAGTVAYNPGATSSASLFGSSLGMTQTPLFRSSGMNNVVNGTSIGMPNAACLRPETMDNFGMAINTWMPNITPNAMDSLNSGLHLGNVQPAMGFSPASMFDPNITPFKVSSTSPSLPGQTAAPLAHPQPSARDSRTRCTFVGCNQIFRRPSDRLRHENSVHWNMPGSHLCHVHGCPKSHGSGYKRVDKLTEHLWKKHPDLGFSKAS</sequence>
<keyword evidence="4" id="KW-1185">Reference proteome</keyword>